<evidence type="ECO:0000313" key="2">
    <source>
        <dbReference type="EMBL" id="CAB3237748.1"/>
    </source>
</evidence>
<dbReference type="OrthoDB" id="8190514at2759"/>
<dbReference type="SMART" id="SM00700">
    <property type="entry name" value="JHBP"/>
    <property type="match status" value="1"/>
</dbReference>
<dbReference type="AlphaFoldDB" id="A0A8S0ZUR2"/>
<name>A0A8S0ZUR2_ARCPL</name>
<dbReference type="PANTHER" id="PTHR11008:SF25">
    <property type="entry name" value="IP09473P-RELATED"/>
    <property type="match status" value="1"/>
</dbReference>
<dbReference type="Gene3D" id="3.15.10.30">
    <property type="entry name" value="Haemolymph juvenile hormone binding protein"/>
    <property type="match status" value="1"/>
</dbReference>
<dbReference type="InterPro" id="IPR010562">
    <property type="entry name" value="Haemolymph_juvenile_hormone-bd"/>
</dbReference>
<dbReference type="Pfam" id="PF06585">
    <property type="entry name" value="JHBP"/>
    <property type="match status" value="1"/>
</dbReference>
<reference evidence="2 3" key="1">
    <citation type="submission" date="2020-04" db="EMBL/GenBank/DDBJ databases">
        <authorList>
            <person name="Wallbank WR R."/>
            <person name="Pardo Diaz C."/>
            <person name="Kozak K."/>
            <person name="Martin S."/>
            <person name="Jiggins C."/>
            <person name="Moest M."/>
            <person name="Warren A I."/>
            <person name="Byers J.R.P. K."/>
            <person name="Montejo-Kovacevich G."/>
            <person name="Yen C E."/>
        </authorList>
    </citation>
    <scope>NUCLEOTIDE SEQUENCE [LARGE SCALE GENOMIC DNA]</scope>
</reference>
<protein>
    <submittedName>
        <fullName evidence="2">Uncharacterized protein</fullName>
    </submittedName>
</protein>
<proteinExistence type="predicted"/>
<accession>A0A8S0ZUR2</accession>
<sequence length="250" mass="28712">MNTLKSLFVLLGFIYHTYSYSTEPCKKICILNNRTCVTSGGYDVYKTVVNGVKGLNAPLDPLHIEKIEGVLENVKYKLTNITLKGLKGCTVTKLKLNVTSTKYGQYLHCPKLISHFRFEAQGNTKKPVLRGKGTATVAAYNYDILNYGLYSVFVNDDHRPHFFIVTQHSKTNLKGKLEFAITNAHLIDTNKVNETVKYMNDRWRETEKFLHAPIVQKAMTILVYSIDKYSHKRTMGELLPEKKHQHYEKF</sequence>
<feature type="chain" id="PRO_5035822025" evidence="1">
    <location>
        <begin position="20"/>
        <end position="250"/>
    </location>
</feature>
<keyword evidence="1" id="KW-0732">Signal</keyword>
<dbReference type="GO" id="GO:0005615">
    <property type="term" value="C:extracellular space"/>
    <property type="evidence" value="ECO:0007669"/>
    <property type="project" value="TreeGrafter"/>
</dbReference>
<dbReference type="EMBL" id="CADEBC010000494">
    <property type="protein sequence ID" value="CAB3237748.1"/>
    <property type="molecule type" value="Genomic_DNA"/>
</dbReference>
<keyword evidence="3" id="KW-1185">Reference proteome</keyword>
<gene>
    <name evidence="2" type="ORF">APLA_LOCUS7101</name>
</gene>
<dbReference type="InterPro" id="IPR038606">
    <property type="entry name" value="To_sf"/>
</dbReference>
<organism evidence="2 3">
    <name type="scientific">Arctia plantaginis</name>
    <name type="common">Wood tiger moth</name>
    <name type="synonym">Phalaena plantaginis</name>
    <dbReference type="NCBI Taxonomy" id="874455"/>
    <lineage>
        <taxon>Eukaryota</taxon>
        <taxon>Metazoa</taxon>
        <taxon>Ecdysozoa</taxon>
        <taxon>Arthropoda</taxon>
        <taxon>Hexapoda</taxon>
        <taxon>Insecta</taxon>
        <taxon>Pterygota</taxon>
        <taxon>Neoptera</taxon>
        <taxon>Endopterygota</taxon>
        <taxon>Lepidoptera</taxon>
        <taxon>Glossata</taxon>
        <taxon>Ditrysia</taxon>
        <taxon>Noctuoidea</taxon>
        <taxon>Erebidae</taxon>
        <taxon>Arctiinae</taxon>
        <taxon>Arctia</taxon>
    </lineage>
</organism>
<evidence type="ECO:0000313" key="3">
    <source>
        <dbReference type="Proteomes" id="UP000494106"/>
    </source>
</evidence>
<feature type="signal peptide" evidence="1">
    <location>
        <begin position="1"/>
        <end position="19"/>
    </location>
</feature>
<dbReference type="Proteomes" id="UP000494106">
    <property type="component" value="Unassembled WGS sequence"/>
</dbReference>
<evidence type="ECO:0000256" key="1">
    <source>
        <dbReference type="SAM" id="SignalP"/>
    </source>
</evidence>
<dbReference type="PANTHER" id="PTHR11008">
    <property type="entry name" value="PROTEIN TAKEOUT-LIKE PROTEIN"/>
    <property type="match status" value="1"/>
</dbReference>
<comment type="caution">
    <text evidence="2">The sequence shown here is derived from an EMBL/GenBank/DDBJ whole genome shotgun (WGS) entry which is preliminary data.</text>
</comment>